<organism evidence="6 7">
    <name type="scientific">Sphaerochaeta associata</name>
    <dbReference type="NCBI Taxonomy" id="1129264"/>
    <lineage>
        <taxon>Bacteria</taxon>
        <taxon>Pseudomonadati</taxon>
        <taxon>Spirochaetota</taxon>
        <taxon>Spirochaetia</taxon>
        <taxon>Spirochaetales</taxon>
        <taxon>Sphaerochaetaceae</taxon>
        <taxon>Sphaerochaeta</taxon>
    </lineage>
</organism>
<keyword evidence="1" id="KW-0805">Transcription regulation</keyword>
<keyword evidence="4" id="KW-0472">Membrane</keyword>
<dbReference type="Gene3D" id="1.10.10.60">
    <property type="entry name" value="Homeodomain-like"/>
    <property type="match status" value="2"/>
</dbReference>
<feature type="transmembrane region" description="Helical" evidence="4">
    <location>
        <begin position="20"/>
        <end position="42"/>
    </location>
</feature>
<keyword evidence="3" id="KW-0804">Transcription</keyword>
<keyword evidence="4" id="KW-1133">Transmembrane helix</keyword>
<protein>
    <submittedName>
        <fullName evidence="6">AraC family transcriptional regulator</fullName>
    </submittedName>
</protein>
<dbReference type="PANTHER" id="PTHR43280:SF2">
    <property type="entry name" value="HTH-TYPE TRANSCRIPTIONAL REGULATOR EXSA"/>
    <property type="match status" value="1"/>
</dbReference>
<keyword evidence="4" id="KW-0812">Transmembrane</keyword>
<dbReference type="PANTHER" id="PTHR43280">
    <property type="entry name" value="ARAC-FAMILY TRANSCRIPTIONAL REGULATOR"/>
    <property type="match status" value="1"/>
</dbReference>
<reference evidence="7" key="1">
    <citation type="journal article" date="2024" name="J Bioinform Genom">
        <title>Complete genome sequence of the type strain bacterium Sphaerochaeta associata GLS2t (VKM B-2742)t.</title>
        <authorList>
            <person name="Troshina O.Y."/>
            <person name="Tepeeva A.N."/>
            <person name="Arzamasceva V.O."/>
            <person name="Whitman W.B."/>
            <person name="Varghese N."/>
            <person name="Shapiro N."/>
            <person name="Woyke T."/>
            <person name="Kripides N.C."/>
            <person name="Vasilenko O.V."/>
        </authorList>
    </citation>
    <scope>NUCLEOTIDE SEQUENCE [LARGE SCALE GENOMIC DNA]</scope>
    <source>
        <strain evidence="7">GLS2T</strain>
    </source>
</reference>
<evidence type="ECO:0000259" key="5">
    <source>
        <dbReference type="PROSITE" id="PS01124"/>
    </source>
</evidence>
<proteinExistence type="predicted"/>
<evidence type="ECO:0000313" key="6">
    <source>
        <dbReference type="EMBL" id="UOM50614.1"/>
    </source>
</evidence>
<dbReference type="SUPFAM" id="SSF46689">
    <property type="entry name" value="Homeodomain-like"/>
    <property type="match status" value="1"/>
</dbReference>
<dbReference type="InterPro" id="IPR009057">
    <property type="entry name" value="Homeodomain-like_sf"/>
</dbReference>
<dbReference type="Proteomes" id="UP000829708">
    <property type="component" value="Chromosome"/>
</dbReference>
<evidence type="ECO:0000256" key="1">
    <source>
        <dbReference type="ARBA" id="ARBA00023015"/>
    </source>
</evidence>
<keyword evidence="7" id="KW-1185">Reference proteome</keyword>
<feature type="domain" description="HTH araC/xylS-type" evidence="5">
    <location>
        <begin position="652"/>
        <end position="750"/>
    </location>
</feature>
<dbReference type="RefSeq" id="WP_244772001.1">
    <property type="nucleotide sequence ID" value="NZ_CP094929.1"/>
</dbReference>
<feature type="transmembrane region" description="Helical" evidence="4">
    <location>
        <begin position="287"/>
        <end position="313"/>
    </location>
</feature>
<gene>
    <name evidence="6" type="ORF">MUG09_13705</name>
</gene>
<evidence type="ECO:0000256" key="3">
    <source>
        <dbReference type="ARBA" id="ARBA00023163"/>
    </source>
</evidence>
<dbReference type="InterPro" id="IPR018060">
    <property type="entry name" value="HTH_AraC"/>
</dbReference>
<dbReference type="EMBL" id="CP094929">
    <property type="protein sequence ID" value="UOM50614.1"/>
    <property type="molecule type" value="Genomic_DNA"/>
</dbReference>
<dbReference type="SMART" id="SM00342">
    <property type="entry name" value="HTH_ARAC"/>
    <property type="match status" value="1"/>
</dbReference>
<dbReference type="PROSITE" id="PS01124">
    <property type="entry name" value="HTH_ARAC_FAMILY_2"/>
    <property type="match status" value="1"/>
</dbReference>
<sequence>MKQQARSFKHQLLRKWRYSYLAVFIVPLLLFLVLMATSLSIMNKQVIQTNSLSVQVMHNQFERIFSEVNAASQDLLVGSQFQRLSRTSSTQELDSLYLYDSSVALSHVMNKGSAIVDSMIFSPSLNFYVSTTRWGTLEDLPLMDDFSLGWTAEKFASVFGRQRWILGLEDASCCLAGGGVVNRILVIRPLSFAKSGWHHEFSVAYLVDVSPIVSGYLSNSQDLLITNRLSGTVLYDFTDTYKVGEDAGILNTIPSGQTRRIEGKVVTAGASSETNAMYFVMTEQSSYFHALMVFLLISLGYFVLALGGGWAIVKWRIGKDWQLYEQAMQETGTVVNQASTGSGLYSPFVSSVSRLKAEKEGMSRIISDQTQSLKSNMIAKLLAGSKGTVSKESLQASGIQMVSDTFAVVLLSKENAVPEQLDEQQCIRWFESRGFGVFPSVSTQGIALILNIPIHDQSQDSHRLYIQTMQSMKEEEIFHCLDIASSDLVEGLASLGEAYLQAVNVLEYRYAMGSKEFMMNCDMLEMSSKIHYIYSTEQELRLSQAVQTGNSAEAVHTIHALINDNKALGVSPQRLRYLLFNIAGTIIRCANHLEERYPGMIPTISLPPILQADDLAQSCKVVEAIVSNVCNAVLLIEKQYAGEGGAQYGMYQRALSEVHSDYRNPMLNVALLADRLGISTVLLSRIFKKFHGFNISDYISSVRVEAAKALLREGVLVSEVVEQCGFGSLRTFMRVFKNSEKLTPGQYRSLQGEE</sequence>
<dbReference type="Pfam" id="PF12833">
    <property type="entry name" value="HTH_18"/>
    <property type="match status" value="1"/>
</dbReference>
<evidence type="ECO:0000256" key="4">
    <source>
        <dbReference type="SAM" id="Phobius"/>
    </source>
</evidence>
<evidence type="ECO:0000313" key="7">
    <source>
        <dbReference type="Proteomes" id="UP000829708"/>
    </source>
</evidence>
<keyword evidence="2" id="KW-0238">DNA-binding</keyword>
<name>A0ABY4D8J8_9SPIR</name>
<evidence type="ECO:0000256" key="2">
    <source>
        <dbReference type="ARBA" id="ARBA00023125"/>
    </source>
</evidence>
<accession>A0ABY4D8J8</accession>